<dbReference type="EMBL" id="BPLR01014660">
    <property type="protein sequence ID" value="GIY70413.1"/>
    <property type="molecule type" value="Genomic_DNA"/>
</dbReference>
<dbReference type="Proteomes" id="UP001054945">
    <property type="component" value="Unassembled WGS sequence"/>
</dbReference>
<evidence type="ECO:0000313" key="1">
    <source>
        <dbReference type="EMBL" id="GIY70413.1"/>
    </source>
</evidence>
<dbReference type="AlphaFoldDB" id="A0AAV4VLM2"/>
<sequence>MLRVKAGNRHIKSVGQDIFPLANLQILTLDISVRMGNKVHDKLVSAPSPLTGALFRTQQEGTVILLGTGHSKPSCRTAQVRNRNDLRVNEAVEAIAITCRN</sequence>
<accession>A0AAV4VLM2</accession>
<gene>
    <name evidence="1" type="ORF">CEXT_286221</name>
</gene>
<evidence type="ECO:0000313" key="2">
    <source>
        <dbReference type="Proteomes" id="UP001054945"/>
    </source>
</evidence>
<protein>
    <submittedName>
        <fullName evidence="1">Uncharacterized protein</fullName>
    </submittedName>
</protein>
<reference evidence="1 2" key="1">
    <citation type="submission" date="2021-06" db="EMBL/GenBank/DDBJ databases">
        <title>Caerostris extrusa draft genome.</title>
        <authorList>
            <person name="Kono N."/>
            <person name="Arakawa K."/>
        </authorList>
    </citation>
    <scope>NUCLEOTIDE SEQUENCE [LARGE SCALE GENOMIC DNA]</scope>
</reference>
<comment type="caution">
    <text evidence="1">The sequence shown here is derived from an EMBL/GenBank/DDBJ whole genome shotgun (WGS) entry which is preliminary data.</text>
</comment>
<keyword evidence="2" id="KW-1185">Reference proteome</keyword>
<proteinExistence type="predicted"/>
<organism evidence="1 2">
    <name type="scientific">Caerostris extrusa</name>
    <name type="common">Bark spider</name>
    <name type="synonym">Caerostris bankana</name>
    <dbReference type="NCBI Taxonomy" id="172846"/>
    <lineage>
        <taxon>Eukaryota</taxon>
        <taxon>Metazoa</taxon>
        <taxon>Ecdysozoa</taxon>
        <taxon>Arthropoda</taxon>
        <taxon>Chelicerata</taxon>
        <taxon>Arachnida</taxon>
        <taxon>Araneae</taxon>
        <taxon>Araneomorphae</taxon>
        <taxon>Entelegynae</taxon>
        <taxon>Araneoidea</taxon>
        <taxon>Araneidae</taxon>
        <taxon>Caerostris</taxon>
    </lineage>
</organism>
<name>A0AAV4VLM2_CAEEX</name>